<accession>A0A0B7HK52</accession>
<evidence type="ECO:0000259" key="1">
    <source>
        <dbReference type="PROSITE" id="PS51352"/>
    </source>
</evidence>
<dbReference type="AlphaFoldDB" id="A0A0B7HK52"/>
<dbReference type="GO" id="GO:0016209">
    <property type="term" value="F:antioxidant activity"/>
    <property type="evidence" value="ECO:0007669"/>
    <property type="project" value="InterPro"/>
</dbReference>
<dbReference type="GO" id="GO:0016491">
    <property type="term" value="F:oxidoreductase activity"/>
    <property type="evidence" value="ECO:0007669"/>
    <property type="project" value="InterPro"/>
</dbReference>
<dbReference type="Gene3D" id="3.40.30.10">
    <property type="entry name" value="Glutaredoxin"/>
    <property type="match status" value="1"/>
</dbReference>
<dbReference type="CDD" id="cd02966">
    <property type="entry name" value="TlpA_like_family"/>
    <property type="match status" value="1"/>
</dbReference>
<proteinExistence type="predicted"/>
<dbReference type="Pfam" id="PF00578">
    <property type="entry name" value="AhpC-TSA"/>
    <property type="match status" value="1"/>
</dbReference>
<dbReference type="Proteomes" id="UP000038055">
    <property type="component" value="Unassembled WGS sequence"/>
</dbReference>
<evidence type="ECO:0000313" key="3">
    <source>
        <dbReference type="Proteomes" id="UP000038055"/>
    </source>
</evidence>
<organism evidence="2 3">
    <name type="scientific">Capnocytophaga cynodegmi</name>
    <dbReference type="NCBI Taxonomy" id="28189"/>
    <lineage>
        <taxon>Bacteria</taxon>
        <taxon>Pseudomonadati</taxon>
        <taxon>Bacteroidota</taxon>
        <taxon>Flavobacteriia</taxon>
        <taxon>Flavobacteriales</taxon>
        <taxon>Flavobacteriaceae</taxon>
        <taxon>Capnocytophaga</taxon>
    </lineage>
</organism>
<dbReference type="InterPro" id="IPR050553">
    <property type="entry name" value="Thioredoxin_ResA/DsbE_sf"/>
</dbReference>
<dbReference type="InterPro" id="IPR000866">
    <property type="entry name" value="AhpC/TSA"/>
</dbReference>
<dbReference type="PROSITE" id="PS51352">
    <property type="entry name" value="THIOREDOXIN_2"/>
    <property type="match status" value="1"/>
</dbReference>
<feature type="domain" description="Thioredoxin" evidence="1">
    <location>
        <begin position="244"/>
        <end position="391"/>
    </location>
</feature>
<protein>
    <recommendedName>
        <fullName evidence="1">Thioredoxin domain-containing protein</fullName>
    </recommendedName>
</protein>
<dbReference type="InterPro" id="IPR013766">
    <property type="entry name" value="Thioredoxin_domain"/>
</dbReference>
<dbReference type="SUPFAM" id="SSF52833">
    <property type="entry name" value="Thioredoxin-like"/>
    <property type="match status" value="1"/>
</dbReference>
<dbReference type="EMBL" id="CDOD01000065">
    <property type="protein sequence ID" value="CEN39625.1"/>
    <property type="molecule type" value="Genomic_DNA"/>
</dbReference>
<gene>
    <name evidence="2" type="ORF">CCYN2B_70008</name>
</gene>
<reference evidence="3" key="1">
    <citation type="submission" date="2015-01" db="EMBL/GenBank/DDBJ databases">
        <authorList>
            <person name="MANFREDI Pablo"/>
        </authorList>
    </citation>
    <scope>NUCLEOTIDE SEQUENCE [LARGE SCALE GENOMIC DNA]</scope>
    <source>
        <strain evidence="3">Ccyn2B</strain>
    </source>
</reference>
<dbReference type="InterPro" id="IPR036249">
    <property type="entry name" value="Thioredoxin-like_sf"/>
</dbReference>
<name>A0A0B7HK52_9FLAO</name>
<keyword evidence="3" id="KW-1185">Reference proteome</keyword>
<sequence>MKKLLFAFTLLVSMFGFSQKEKSTFLLKGDIEGLKKGDSLLLKTIELPSWETLRVDTILANKNNHFSFEITTKHTQYYSLSLFSDIPKKGELPKTPISGISFIAKPKDIVFIEGNVNYFAAAIKRGGFYDNNLIFKRDSIKSLLDKKFIINHKAMTKPNQTIDSIHYYQKKTSEIYNLPFYKQLNDSITEKVNNNEYAVTNFITSISSWDYEKGKKRYNNLSKTIKSSHYGKVLHQLIKEKEKLQIGKKLDNFILTTNEGKKLSLSNYKGKYLLLHYWSALCGGCNYFRPKLEEIYKKYHQKGLEIIGITADSEKSFDYLEDFIKKQYVMPHYQVPWELVIAIDENKKVLQKYHLAYVLPTIMLISKEGKVLYRGYIEIEDLEKILVKNLK</sequence>
<dbReference type="PANTHER" id="PTHR42852:SF13">
    <property type="entry name" value="PROTEIN DIPZ"/>
    <property type="match status" value="1"/>
</dbReference>
<dbReference type="PANTHER" id="PTHR42852">
    <property type="entry name" value="THIOL:DISULFIDE INTERCHANGE PROTEIN DSBE"/>
    <property type="match status" value="1"/>
</dbReference>
<evidence type="ECO:0000313" key="2">
    <source>
        <dbReference type="EMBL" id="CEN39625.1"/>
    </source>
</evidence>
<dbReference type="RefSeq" id="WP_082023202.1">
    <property type="nucleotide sequence ID" value="NZ_CDOD01000065.1"/>
</dbReference>